<name>A0AAP9ET54_GLUTH</name>
<evidence type="ECO:0000313" key="2">
    <source>
        <dbReference type="Proteomes" id="UP000323560"/>
    </source>
</evidence>
<reference evidence="1 2" key="1">
    <citation type="submission" date="2019-08" db="EMBL/GenBank/DDBJ databases">
        <title>Gluconobacter frateurii HD924 genome.</title>
        <authorList>
            <person name="Liu Y."/>
            <person name="Zhang P."/>
        </authorList>
    </citation>
    <scope>NUCLEOTIDE SEQUENCE [LARGE SCALE GENOMIC DNA]</scope>
    <source>
        <strain evidence="1 2">HD924</strain>
    </source>
</reference>
<dbReference type="RefSeq" id="WP_148620996.1">
    <property type="nucleotide sequence ID" value="NZ_CP043043.1"/>
</dbReference>
<proteinExistence type="predicted"/>
<organism evidence="1 2">
    <name type="scientific">Gluconobacter thailandicus</name>
    <dbReference type="NCBI Taxonomy" id="257438"/>
    <lineage>
        <taxon>Bacteria</taxon>
        <taxon>Pseudomonadati</taxon>
        <taxon>Pseudomonadota</taxon>
        <taxon>Alphaproteobacteria</taxon>
        <taxon>Acetobacterales</taxon>
        <taxon>Acetobacteraceae</taxon>
        <taxon>Gluconobacter</taxon>
    </lineage>
</organism>
<dbReference type="EMBL" id="CP043043">
    <property type="protein sequence ID" value="QEH97341.1"/>
    <property type="molecule type" value="Genomic_DNA"/>
</dbReference>
<dbReference type="Proteomes" id="UP000323560">
    <property type="component" value="Chromosome"/>
</dbReference>
<dbReference type="AlphaFoldDB" id="A0AAP9ET54"/>
<dbReference type="KEGG" id="gti:FXF46_14575"/>
<sequence>MQDLGEKRGLSDLALLCWRLRAEEIMSSHIQDEAAAYPKDMRLSQDLDFRKKIRRLKNMIEDLEIKTRLPGGF</sequence>
<gene>
    <name evidence="1" type="ORF">FXF46_14575</name>
</gene>
<protein>
    <submittedName>
        <fullName evidence="1">Uncharacterized protein</fullName>
    </submittedName>
</protein>
<evidence type="ECO:0000313" key="1">
    <source>
        <dbReference type="EMBL" id="QEH97341.1"/>
    </source>
</evidence>
<accession>A0AAP9ET54</accession>